<dbReference type="Proteomes" id="UP001597304">
    <property type="component" value="Unassembled WGS sequence"/>
</dbReference>
<keyword evidence="6" id="KW-1185">Reference proteome</keyword>
<evidence type="ECO:0000313" key="6">
    <source>
        <dbReference type="Proteomes" id="UP001597304"/>
    </source>
</evidence>
<evidence type="ECO:0000313" key="5">
    <source>
        <dbReference type="EMBL" id="MFD1711561.1"/>
    </source>
</evidence>
<dbReference type="Gene3D" id="3.40.50.2300">
    <property type="match status" value="2"/>
</dbReference>
<keyword evidence="2 3" id="KW-0732">Signal</keyword>
<dbReference type="PANTHER" id="PTHR30483">
    <property type="entry name" value="LEUCINE-SPECIFIC-BINDING PROTEIN"/>
    <property type="match status" value="1"/>
</dbReference>
<evidence type="ECO:0000259" key="4">
    <source>
        <dbReference type="Pfam" id="PF13458"/>
    </source>
</evidence>
<evidence type="ECO:0000256" key="3">
    <source>
        <dbReference type="SAM" id="SignalP"/>
    </source>
</evidence>
<proteinExistence type="inferred from homology"/>
<dbReference type="InterPro" id="IPR028081">
    <property type="entry name" value="Leu-bd"/>
</dbReference>
<evidence type="ECO:0000256" key="2">
    <source>
        <dbReference type="ARBA" id="ARBA00022729"/>
    </source>
</evidence>
<feature type="chain" id="PRO_5047108870" evidence="3">
    <location>
        <begin position="28"/>
        <end position="427"/>
    </location>
</feature>
<accession>A0ABW4KWE6</accession>
<gene>
    <name evidence="5" type="ORF">ACFSF0_13160</name>
</gene>
<feature type="domain" description="Leucine-binding protein" evidence="4">
    <location>
        <begin position="34"/>
        <end position="386"/>
    </location>
</feature>
<dbReference type="RefSeq" id="WP_147914741.1">
    <property type="nucleotide sequence ID" value="NZ_JBHUEJ010000030.1"/>
</dbReference>
<sequence>MILLRRRQALVQSLALLASTLPLAAAAQPGAGEPVKLALIESLSGPFANTGEAVYRNLAWAIERVNTRGGVTTAQGKRPLALERFDNKGQTEESLSMLRAAIDSGAHFVLQGNSSAVAAALIDAINKHNERDPARRVVFLNYSAVDPILTNELCSFWHFRFDAHADMRLTALMQLIAEDKQLQRMYLIGQDYSFGQAVLREAKRQLAEKRPDVAVVGDELHPIGRVKDFLPYATKIKASGAQAVLTGNWGNDLTLLVKAARDVDFDGRFYTFYGNALGAPAAMGEAGIGKVVAVADWLPNVPTAESSEFYRSFRARFPKPQDDYVHMRMQLMIEALAQAIDRARSADPLRVARELERADVTLAGQRGHMRAADHQFLQPLAVGVMERHGAPGVPFDVEGSGYGFRVVRQVSADKAAMGHSCQMKRPV</sequence>
<dbReference type="InterPro" id="IPR051010">
    <property type="entry name" value="BCAA_transport"/>
</dbReference>
<reference evidence="6" key="1">
    <citation type="journal article" date="2019" name="Int. J. Syst. Evol. Microbiol.">
        <title>The Global Catalogue of Microorganisms (GCM) 10K type strain sequencing project: providing services to taxonomists for standard genome sequencing and annotation.</title>
        <authorList>
            <consortium name="The Broad Institute Genomics Platform"/>
            <consortium name="The Broad Institute Genome Sequencing Center for Infectious Disease"/>
            <person name="Wu L."/>
            <person name="Ma J."/>
        </authorList>
    </citation>
    <scope>NUCLEOTIDE SEQUENCE [LARGE SCALE GENOMIC DNA]</scope>
    <source>
        <strain evidence="6">LMG 29247</strain>
    </source>
</reference>
<dbReference type="SUPFAM" id="SSF53822">
    <property type="entry name" value="Periplasmic binding protein-like I"/>
    <property type="match status" value="1"/>
</dbReference>
<dbReference type="Pfam" id="PF13458">
    <property type="entry name" value="Peripla_BP_6"/>
    <property type="match status" value="1"/>
</dbReference>
<dbReference type="EMBL" id="JBHUEJ010000030">
    <property type="protein sequence ID" value="MFD1711561.1"/>
    <property type="molecule type" value="Genomic_DNA"/>
</dbReference>
<dbReference type="CDD" id="cd06329">
    <property type="entry name" value="PBP1_SBP-like"/>
    <property type="match status" value="1"/>
</dbReference>
<dbReference type="InterPro" id="IPR028082">
    <property type="entry name" value="Peripla_BP_I"/>
</dbReference>
<organism evidence="5 6">
    <name type="scientific">Ottowia flava</name>
    <dbReference type="NCBI Taxonomy" id="2675430"/>
    <lineage>
        <taxon>Bacteria</taxon>
        <taxon>Pseudomonadati</taxon>
        <taxon>Pseudomonadota</taxon>
        <taxon>Betaproteobacteria</taxon>
        <taxon>Burkholderiales</taxon>
        <taxon>Comamonadaceae</taxon>
        <taxon>Ottowia</taxon>
    </lineage>
</organism>
<comment type="caution">
    <text evidence="5">The sequence shown here is derived from an EMBL/GenBank/DDBJ whole genome shotgun (WGS) entry which is preliminary data.</text>
</comment>
<name>A0ABW4KWE6_9BURK</name>
<evidence type="ECO:0000256" key="1">
    <source>
        <dbReference type="ARBA" id="ARBA00010062"/>
    </source>
</evidence>
<protein>
    <submittedName>
        <fullName evidence="5">Branched-chain amino acid ABC transporter substrate-binding protein</fullName>
    </submittedName>
</protein>
<feature type="signal peptide" evidence="3">
    <location>
        <begin position="1"/>
        <end position="27"/>
    </location>
</feature>
<comment type="similarity">
    <text evidence="1">Belongs to the leucine-binding protein family.</text>
</comment>